<feature type="region of interest" description="Disordered" evidence="1">
    <location>
        <begin position="31"/>
        <end position="71"/>
    </location>
</feature>
<reference evidence="2 3" key="1">
    <citation type="submission" date="2024-01" db="EMBL/GenBank/DDBJ databases">
        <title>The genomes of 5 underutilized Papilionoideae crops provide insights into root nodulation and disease resistance.</title>
        <authorList>
            <person name="Yuan L."/>
        </authorList>
    </citation>
    <scope>NUCLEOTIDE SEQUENCE [LARGE SCALE GENOMIC DNA]</scope>
    <source>
        <strain evidence="2">LY-2023</strain>
        <tissue evidence="2">Leaf</tissue>
    </source>
</reference>
<evidence type="ECO:0000313" key="2">
    <source>
        <dbReference type="EMBL" id="KAK7286941.1"/>
    </source>
</evidence>
<proteinExistence type="predicted"/>
<keyword evidence="3" id="KW-1185">Reference proteome</keyword>
<dbReference type="PANTHER" id="PTHR35486">
    <property type="entry name" value="EXPRESSED PROTEIN"/>
    <property type="match status" value="1"/>
</dbReference>
<name>A0AAN9P6Y3_CLITE</name>
<accession>A0AAN9P6Y3</accession>
<dbReference type="PANTHER" id="PTHR35486:SF1">
    <property type="entry name" value="OS02G0689500 PROTEIN"/>
    <property type="match status" value="1"/>
</dbReference>
<dbReference type="AlphaFoldDB" id="A0AAN9P6Y3"/>
<feature type="region of interest" description="Disordered" evidence="1">
    <location>
        <begin position="121"/>
        <end position="145"/>
    </location>
</feature>
<dbReference type="EMBL" id="JAYKXN010000005">
    <property type="protein sequence ID" value="KAK7286941.1"/>
    <property type="molecule type" value="Genomic_DNA"/>
</dbReference>
<organism evidence="2 3">
    <name type="scientific">Clitoria ternatea</name>
    <name type="common">Butterfly pea</name>
    <dbReference type="NCBI Taxonomy" id="43366"/>
    <lineage>
        <taxon>Eukaryota</taxon>
        <taxon>Viridiplantae</taxon>
        <taxon>Streptophyta</taxon>
        <taxon>Embryophyta</taxon>
        <taxon>Tracheophyta</taxon>
        <taxon>Spermatophyta</taxon>
        <taxon>Magnoliopsida</taxon>
        <taxon>eudicotyledons</taxon>
        <taxon>Gunneridae</taxon>
        <taxon>Pentapetalae</taxon>
        <taxon>rosids</taxon>
        <taxon>fabids</taxon>
        <taxon>Fabales</taxon>
        <taxon>Fabaceae</taxon>
        <taxon>Papilionoideae</taxon>
        <taxon>50 kb inversion clade</taxon>
        <taxon>NPAAA clade</taxon>
        <taxon>indigoferoid/millettioid clade</taxon>
        <taxon>Phaseoleae</taxon>
        <taxon>Clitoria</taxon>
    </lineage>
</organism>
<feature type="region of interest" description="Disordered" evidence="1">
    <location>
        <begin position="175"/>
        <end position="218"/>
    </location>
</feature>
<sequence length="283" mass="30597">MRCKKHSPDITSTIGVCASCLRERLHPLAAAQAQQVRSGVPSVDRQRHKKPEPNPPPPNFPRSVSPYVNRPTSDCDRLQEKLFFGTPQVSAAACDGGTAASKKRTGGRFWILSNLFRARSNKTGNSSHESCEGQSSSASPPSTASWFSTILPAHRHNHGACDQRRCRGLSPAVTENLSEEVDPQDHRSASGGSSESSPKRHSHTPAANRRSRLGPAGKSLTSMTFCLSPLVRASPNQHWSHKGSAQELGLGGTHHISTAASFCANRSRKLADFGRHGHKAHNR</sequence>
<feature type="compositionally biased region" description="Low complexity" evidence="1">
    <location>
        <begin position="126"/>
        <end position="145"/>
    </location>
</feature>
<protein>
    <submittedName>
        <fullName evidence="2">Uncharacterized protein</fullName>
    </submittedName>
</protein>
<evidence type="ECO:0000313" key="3">
    <source>
        <dbReference type="Proteomes" id="UP001359559"/>
    </source>
</evidence>
<gene>
    <name evidence="2" type="ORF">RJT34_22310</name>
</gene>
<dbReference type="Proteomes" id="UP001359559">
    <property type="component" value="Unassembled WGS sequence"/>
</dbReference>
<comment type="caution">
    <text evidence="2">The sequence shown here is derived from an EMBL/GenBank/DDBJ whole genome shotgun (WGS) entry which is preliminary data.</text>
</comment>
<evidence type="ECO:0000256" key="1">
    <source>
        <dbReference type="SAM" id="MobiDB-lite"/>
    </source>
</evidence>